<evidence type="ECO:0000313" key="2">
    <source>
        <dbReference type="EMBL" id="MBB5055120.1"/>
    </source>
</evidence>
<feature type="transmembrane region" description="Helical" evidence="1">
    <location>
        <begin position="110"/>
        <end position="132"/>
    </location>
</feature>
<evidence type="ECO:0000256" key="1">
    <source>
        <dbReference type="SAM" id="Phobius"/>
    </source>
</evidence>
<accession>A0A840N7G1</accession>
<evidence type="ECO:0008006" key="4">
    <source>
        <dbReference type="Google" id="ProtNLM"/>
    </source>
</evidence>
<organism evidence="2 3">
    <name type="scientific">Afipia massiliensis</name>
    <dbReference type="NCBI Taxonomy" id="211460"/>
    <lineage>
        <taxon>Bacteria</taxon>
        <taxon>Pseudomonadati</taxon>
        <taxon>Pseudomonadota</taxon>
        <taxon>Alphaproteobacteria</taxon>
        <taxon>Hyphomicrobiales</taxon>
        <taxon>Nitrobacteraceae</taxon>
        <taxon>Afipia</taxon>
    </lineage>
</organism>
<keyword evidence="1" id="KW-0812">Transmembrane</keyword>
<comment type="caution">
    <text evidence="2">The sequence shown here is derived from an EMBL/GenBank/DDBJ whole genome shotgun (WGS) entry which is preliminary data.</text>
</comment>
<evidence type="ECO:0000313" key="3">
    <source>
        <dbReference type="Proteomes" id="UP000521227"/>
    </source>
</evidence>
<dbReference type="AlphaFoldDB" id="A0A840N7G1"/>
<keyword evidence="1" id="KW-1133">Transmembrane helix</keyword>
<protein>
    <recommendedName>
        <fullName evidence="4">Transmembrane protein</fullName>
    </recommendedName>
</protein>
<reference evidence="2 3" key="1">
    <citation type="submission" date="2020-08" db="EMBL/GenBank/DDBJ databases">
        <title>Genomic Encyclopedia of Type Strains, Phase IV (KMG-IV): sequencing the most valuable type-strain genomes for metagenomic binning, comparative biology and taxonomic classification.</title>
        <authorList>
            <person name="Goeker M."/>
        </authorList>
    </citation>
    <scope>NUCLEOTIDE SEQUENCE [LARGE SCALE GENOMIC DNA]</scope>
    <source>
        <strain evidence="2 3">DSM 17498</strain>
    </source>
</reference>
<dbReference type="RefSeq" id="WP_184090396.1">
    <property type="nucleotide sequence ID" value="NZ_JACHIJ010000011.1"/>
</dbReference>
<sequence>MEKTIDLRTSVTELPTSGVSWAAVLAGALAALALTLVLLWFGTGMGFSVVSPWSDSGVSATTFKIGTGLYLVVVAMISSAIGGHIAGRLRTPWYGIHSNETYFRDTAQGFLAWALASIVGALLLASAATTIIGSTAGGLSQGASTAAAQSSGPMSGYVDQLLRPDPTSATVPAGDANDIRAELTRLLTSSFSTERDLKPADRTYVAQVVARRTALSQADAEQRVNDIVTQAKSDLDKARKAAAQLAFWMAASLLVGAFAASIAAAEAGAFRDRNWGTAPFMQE</sequence>
<dbReference type="Proteomes" id="UP000521227">
    <property type="component" value="Unassembled WGS sequence"/>
</dbReference>
<feature type="transmembrane region" description="Helical" evidence="1">
    <location>
        <begin position="21"/>
        <end position="47"/>
    </location>
</feature>
<dbReference type="EMBL" id="JACHIJ010000011">
    <property type="protein sequence ID" value="MBB5055120.1"/>
    <property type="molecule type" value="Genomic_DNA"/>
</dbReference>
<feature type="transmembrane region" description="Helical" evidence="1">
    <location>
        <begin position="67"/>
        <end position="89"/>
    </location>
</feature>
<gene>
    <name evidence="2" type="ORF">HNQ36_005131</name>
</gene>
<name>A0A840N7G1_9BRAD</name>
<proteinExistence type="predicted"/>
<keyword evidence="1" id="KW-0472">Membrane</keyword>
<feature type="transmembrane region" description="Helical" evidence="1">
    <location>
        <begin position="245"/>
        <end position="265"/>
    </location>
</feature>